<feature type="region of interest" description="Disordered" evidence="1">
    <location>
        <begin position="897"/>
        <end position="933"/>
    </location>
</feature>
<dbReference type="PANTHER" id="PTHR35707">
    <property type="entry name" value="OS06G0608100 PROTEIN"/>
    <property type="match status" value="1"/>
</dbReference>
<dbReference type="Proteomes" id="UP001605036">
    <property type="component" value="Unassembled WGS sequence"/>
</dbReference>
<feature type="region of interest" description="Disordered" evidence="1">
    <location>
        <begin position="59"/>
        <end position="82"/>
    </location>
</feature>
<feature type="compositionally biased region" description="Basic and acidic residues" evidence="1">
    <location>
        <begin position="146"/>
        <end position="155"/>
    </location>
</feature>
<organism evidence="2 3">
    <name type="scientific">Riccia fluitans</name>
    <dbReference type="NCBI Taxonomy" id="41844"/>
    <lineage>
        <taxon>Eukaryota</taxon>
        <taxon>Viridiplantae</taxon>
        <taxon>Streptophyta</taxon>
        <taxon>Embryophyta</taxon>
        <taxon>Marchantiophyta</taxon>
        <taxon>Marchantiopsida</taxon>
        <taxon>Marchantiidae</taxon>
        <taxon>Marchantiales</taxon>
        <taxon>Ricciaceae</taxon>
        <taxon>Riccia</taxon>
    </lineage>
</organism>
<feature type="region of interest" description="Disordered" evidence="1">
    <location>
        <begin position="1"/>
        <end position="41"/>
    </location>
</feature>
<feature type="compositionally biased region" description="Polar residues" evidence="1">
    <location>
        <begin position="103"/>
        <end position="119"/>
    </location>
</feature>
<feature type="compositionally biased region" description="Basic and acidic residues" evidence="1">
    <location>
        <begin position="59"/>
        <end position="69"/>
    </location>
</feature>
<reference evidence="2 3" key="1">
    <citation type="submission" date="2024-09" db="EMBL/GenBank/DDBJ databases">
        <title>Chromosome-scale assembly of Riccia fluitans.</title>
        <authorList>
            <person name="Paukszto L."/>
            <person name="Sawicki J."/>
            <person name="Karawczyk K."/>
            <person name="Piernik-Szablinska J."/>
            <person name="Szczecinska M."/>
            <person name="Mazdziarz M."/>
        </authorList>
    </citation>
    <scope>NUCLEOTIDE SEQUENCE [LARGE SCALE GENOMIC DNA]</scope>
    <source>
        <strain evidence="2">Rf_01</strain>
        <tissue evidence="2">Aerial parts of the thallus</tissue>
    </source>
</reference>
<feature type="region of interest" description="Disordered" evidence="1">
    <location>
        <begin position="357"/>
        <end position="376"/>
    </location>
</feature>
<evidence type="ECO:0000256" key="1">
    <source>
        <dbReference type="SAM" id="MobiDB-lite"/>
    </source>
</evidence>
<sequence>MESCPSPTFDQRIFEVTTTLHEADGEDRTERRKRNRRSLGRRVSFAEAPAYHIFARDDEYVSPSHEKKNAPQVEVSDRLPGSESNILLMSNLNEARMGTRSISDLDQKSFSPSVASSSWHPAINISPVTGDDGESSGFIATPDTSSRQKKDRIPDEDVTLDSTAFLLQLQRGKSLPGEDTLVETPNLVDRNKELVGRRDSSDEDMSMWIPTDLPITRAKTLNAPAGSNGTSSDMSITMQVQRKRNPSLGIDFKETSIAEQDQKVTKDMFSLQEINQKELDRDQNLTKDLLSLQELVQGEEDDDMVAEMQLETAVIPKMPVVFNPGRTATNPGSSYPGTNCRSSEEDCNALVEEVFQGKDPDPDKEELGSDRSITMGIPSLNDVIGEEEDDQFYAQKKMVSENVMLPSPQYSKENIPRFDGDISGSITAQAPVPSPQEIIPKDRDQDQNVTKDVPSLQELVEEDDDTVVDMQLETEVISKLPVVFDPRSATKARGNTTGGNINAEFPRSNDLPAADFYSPYIPSEGDRSRRRSSILALAQSPLAATSSVEADIVAKVSATPLSDSSMEIDDRGEGTLHLGKGSTVEENNNQLMSPPLETLCAISNGNSPVVDTSLRSSCVALPPSSLVLASLVTTEADLSASPFDSSMELVDSGEIASSRGEPKFPLMKSSSSETICAGENVDSKHLDFSRLSSSINPENVTSTSGSGSSMDGFGRVPQSILHSKSVSLGRTSYQEKVEIPTGRFEEMDMALESSPTPRKHDEQELISSVPRNSARLLHSKSASLGRTSYEDKVEIPTGRSEEMDMALESSPTRRTHDAQEPISSVLRNSARLLHSKSASLERTSYQDNVEIPTGRSEEMDMALESSPTRRTHDTQELISSVLRNSIRLTTKRAATLDHNVTNTQGREGSKKSRFDGAETGSSQEAEASSSQSEAQRSLYTERFIDGANVPGNSLSTRNISVGEFLKLAQVEFSPEAGKSSPLVTNSSSLRACDVRDKINAFRYLLFIRPQVHICPVCRISFFLLCSLRYIWKRASILFLADMLFRIRSLRMHAVF</sequence>
<evidence type="ECO:0000313" key="2">
    <source>
        <dbReference type="EMBL" id="KAL2610526.1"/>
    </source>
</evidence>
<feature type="compositionally biased region" description="Basic and acidic residues" evidence="1">
    <location>
        <begin position="788"/>
        <end position="802"/>
    </location>
</feature>
<feature type="region of interest" description="Disordered" evidence="1">
    <location>
        <begin position="779"/>
        <end position="822"/>
    </location>
</feature>
<accession>A0ABD1XRJ5</accession>
<feature type="compositionally biased region" description="Basic and acidic residues" evidence="1">
    <location>
        <begin position="907"/>
        <end position="916"/>
    </location>
</feature>
<dbReference type="EMBL" id="JBHFFA010000008">
    <property type="protein sequence ID" value="KAL2610526.1"/>
    <property type="molecule type" value="Genomic_DNA"/>
</dbReference>
<name>A0ABD1XRJ5_9MARC</name>
<feature type="region of interest" description="Disordered" evidence="1">
    <location>
        <begin position="430"/>
        <end position="449"/>
    </location>
</feature>
<feature type="compositionally biased region" description="Basic and acidic residues" evidence="1">
    <location>
        <begin position="357"/>
        <end position="369"/>
    </location>
</feature>
<protein>
    <submittedName>
        <fullName evidence="2">Uncharacterized protein</fullName>
    </submittedName>
</protein>
<dbReference type="PANTHER" id="PTHR35707:SF1">
    <property type="entry name" value="SPC7 KINETOCHORE PROTEIN DOMAIN-CONTAINING PROTEIN"/>
    <property type="match status" value="1"/>
</dbReference>
<feature type="compositionally biased region" description="Basic residues" evidence="1">
    <location>
        <begin position="31"/>
        <end position="40"/>
    </location>
</feature>
<proteinExistence type="predicted"/>
<feature type="compositionally biased region" description="Low complexity" evidence="1">
    <location>
        <begin position="921"/>
        <end position="933"/>
    </location>
</feature>
<keyword evidence="3" id="KW-1185">Reference proteome</keyword>
<comment type="caution">
    <text evidence="2">The sequence shown here is derived from an EMBL/GenBank/DDBJ whole genome shotgun (WGS) entry which is preliminary data.</text>
</comment>
<evidence type="ECO:0000313" key="3">
    <source>
        <dbReference type="Proteomes" id="UP001605036"/>
    </source>
</evidence>
<gene>
    <name evidence="2" type="ORF">R1flu_029099</name>
</gene>
<dbReference type="AlphaFoldDB" id="A0ABD1XRJ5"/>
<feature type="compositionally biased region" description="Basic and acidic residues" evidence="1">
    <location>
        <begin position="21"/>
        <end position="30"/>
    </location>
</feature>
<feature type="region of interest" description="Disordered" evidence="1">
    <location>
        <begin position="103"/>
        <end position="156"/>
    </location>
</feature>